<evidence type="ECO:0008006" key="7">
    <source>
        <dbReference type="Google" id="ProtNLM"/>
    </source>
</evidence>
<feature type="region of interest" description="Disordered" evidence="4">
    <location>
        <begin position="182"/>
        <end position="201"/>
    </location>
</feature>
<keyword evidence="3" id="KW-0551">Lipid droplet</keyword>
<proteinExistence type="inferred from homology"/>
<dbReference type="GO" id="GO:0019915">
    <property type="term" value="P:lipid storage"/>
    <property type="evidence" value="ECO:0007669"/>
    <property type="project" value="TreeGrafter"/>
</dbReference>
<dbReference type="GO" id="GO:0010890">
    <property type="term" value="P:positive regulation of triglyceride storage"/>
    <property type="evidence" value="ECO:0007669"/>
    <property type="project" value="TreeGrafter"/>
</dbReference>
<dbReference type="STRING" id="7168.A0A182N709"/>
<dbReference type="PANTHER" id="PTHR14024:SF49">
    <property type="entry name" value="LIPID STORAGE DROPLETS SURFACE-BINDING PROTEIN 1"/>
    <property type="match status" value="1"/>
</dbReference>
<sequence>MVVIRSTIFLLSVKFIVSVHRQLKRQHSGLPQMESLSRFSSIPVVETGIKTAGTVYKRVKTSNGLLTWGFETVESLTYALIDSLRPATKMIEGPLHQLDSIMCKSLDLVEQKVPSMYLPPEMMFWNTKEYMSDHLMKPVLSRANSMKNLGHAVLESRVSNYAAGRIDGALVVCDKYVERYLPTEPQDQPDSSGANSHADDTSGMHVVQTFHRGQQLSRKLKRRLTFRTRQELSALKKQSTEAVHVVAYAAELIATNPRLALQKAVELWHYLSKDEPENQARPRTLEQLAVLLTRESARKMVHLVNFVSGAVTRVPRAVRTQTREIVHQFLFATERLMKTVHLEKAKAATLSEASGLVHRIQHTYDDLQNQTNLALHGQLSLANIDRHDFIHWLLLKVERLAVFLSGRLEAEKITTSGNPRRRIQPGTNSNPMNSNINGVY</sequence>
<dbReference type="GO" id="GO:0005811">
    <property type="term" value="C:lipid droplet"/>
    <property type="evidence" value="ECO:0007669"/>
    <property type="project" value="UniProtKB-SubCell"/>
</dbReference>
<dbReference type="EnsemblMetazoa" id="ADIR003432-RA">
    <property type="protein sequence ID" value="ADIR003432-PA"/>
    <property type="gene ID" value="ADIR003432"/>
</dbReference>
<evidence type="ECO:0000256" key="4">
    <source>
        <dbReference type="SAM" id="MobiDB-lite"/>
    </source>
</evidence>
<organism evidence="5 6">
    <name type="scientific">Anopheles dirus</name>
    <dbReference type="NCBI Taxonomy" id="7168"/>
    <lineage>
        <taxon>Eukaryota</taxon>
        <taxon>Metazoa</taxon>
        <taxon>Ecdysozoa</taxon>
        <taxon>Arthropoda</taxon>
        <taxon>Hexapoda</taxon>
        <taxon>Insecta</taxon>
        <taxon>Pterygota</taxon>
        <taxon>Neoptera</taxon>
        <taxon>Endopterygota</taxon>
        <taxon>Diptera</taxon>
        <taxon>Nematocera</taxon>
        <taxon>Culicoidea</taxon>
        <taxon>Culicidae</taxon>
        <taxon>Anophelinae</taxon>
        <taxon>Anopheles</taxon>
    </lineage>
</organism>
<dbReference type="GO" id="GO:0005829">
    <property type="term" value="C:cytosol"/>
    <property type="evidence" value="ECO:0007669"/>
    <property type="project" value="TreeGrafter"/>
</dbReference>
<dbReference type="InterPro" id="IPR004279">
    <property type="entry name" value="Perilipin"/>
</dbReference>
<feature type="compositionally biased region" description="Polar residues" evidence="4">
    <location>
        <begin position="185"/>
        <end position="195"/>
    </location>
</feature>
<comment type="subcellular location">
    <subcellularLocation>
        <location evidence="1">Lipid droplet</location>
    </subcellularLocation>
</comment>
<dbReference type="PANTHER" id="PTHR14024">
    <property type="entry name" value="PERILIPIN"/>
    <property type="match status" value="1"/>
</dbReference>
<evidence type="ECO:0000313" key="6">
    <source>
        <dbReference type="Proteomes" id="UP000075884"/>
    </source>
</evidence>
<evidence type="ECO:0000313" key="5">
    <source>
        <dbReference type="EnsemblMetazoa" id="ADIR003432-PA"/>
    </source>
</evidence>
<evidence type="ECO:0000256" key="3">
    <source>
        <dbReference type="ARBA" id="ARBA00022677"/>
    </source>
</evidence>
<reference evidence="5" key="2">
    <citation type="submission" date="2020-05" db="UniProtKB">
        <authorList>
            <consortium name="EnsemblMetazoa"/>
        </authorList>
    </citation>
    <scope>IDENTIFICATION</scope>
    <source>
        <strain evidence="5">WRAIR2</strain>
    </source>
</reference>
<dbReference type="VEuPathDB" id="VectorBase:ADIR003432"/>
<dbReference type="Proteomes" id="UP000075884">
    <property type="component" value="Unassembled WGS sequence"/>
</dbReference>
<name>A0A182N709_9DIPT</name>
<protein>
    <recommendedName>
        <fullName evidence="7">Lipid storage droplets surface-binding protein 1</fullName>
    </recommendedName>
</protein>
<dbReference type="Pfam" id="PF03036">
    <property type="entry name" value="Perilipin"/>
    <property type="match status" value="1"/>
</dbReference>
<reference evidence="6" key="1">
    <citation type="submission" date="2013-03" db="EMBL/GenBank/DDBJ databases">
        <title>The Genome Sequence of Anopheles dirus WRAIR2.</title>
        <authorList>
            <consortium name="The Broad Institute Genomics Platform"/>
            <person name="Neafsey D.E."/>
            <person name="Walton C."/>
            <person name="Walker B."/>
            <person name="Young S.K."/>
            <person name="Zeng Q."/>
            <person name="Gargeya S."/>
            <person name="Fitzgerald M."/>
            <person name="Haas B."/>
            <person name="Abouelleil A."/>
            <person name="Allen A.W."/>
            <person name="Alvarado L."/>
            <person name="Arachchi H.M."/>
            <person name="Berlin A.M."/>
            <person name="Chapman S.B."/>
            <person name="Gainer-Dewar J."/>
            <person name="Goldberg J."/>
            <person name="Griggs A."/>
            <person name="Gujja S."/>
            <person name="Hansen M."/>
            <person name="Howarth C."/>
            <person name="Imamovic A."/>
            <person name="Ireland A."/>
            <person name="Larimer J."/>
            <person name="McCowan C."/>
            <person name="Murphy C."/>
            <person name="Pearson M."/>
            <person name="Poon T.W."/>
            <person name="Priest M."/>
            <person name="Roberts A."/>
            <person name="Saif S."/>
            <person name="Shea T."/>
            <person name="Sisk P."/>
            <person name="Sykes S."/>
            <person name="Wortman J."/>
            <person name="Nusbaum C."/>
            <person name="Birren B."/>
        </authorList>
    </citation>
    <scope>NUCLEOTIDE SEQUENCE [LARGE SCALE GENOMIC DNA]</scope>
    <source>
        <strain evidence="6">WRAIR2</strain>
    </source>
</reference>
<accession>A0A182N709</accession>
<evidence type="ECO:0000256" key="2">
    <source>
        <dbReference type="ARBA" id="ARBA00006311"/>
    </source>
</evidence>
<feature type="compositionally biased region" description="Polar residues" evidence="4">
    <location>
        <begin position="425"/>
        <end position="440"/>
    </location>
</feature>
<dbReference type="AlphaFoldDB" id="A0A182N709"/>
<feature type="region of interest" description="Disordered" evidence="4">
    <location>
        <begin position="415"/>
        <end position="440"/>
    </location>
</feature>
<evidence type="ECO:0000256" key="1">
    <source>
        <dbReference type="ARBA" id="ARBA00004502"/>
    </source>
</evidence>
<keyword evidence="6" id="KW-1185">Reference proteome</keyword>
<comment type="similarity">
    <text evidence="2">Belongs to the perilipin family.</text>
</comment>